<organism evidence="2 3">
    <name type="scientific">Aspergillus pseudoustus</name>
    <dbReference type="NCBI Taxonomy" id="1810923"/>
    <lineage>
        <taxon>Eukaryota</taxon>
        <taxon>Fungi</taxon>
        <taxon>Dikarya</taxon>
        <taxon>Ascomycota</taxon>
        <taxon>Pezizomycotina</taxon>
        <taxon>Eurotiomycetes</taxon>
        <taxon>Eurotiomycetidae</taxon>
        <taxon>Eurotiales</taxon>
        <taxon>Aspergillaceae</taxon>
        <taxon>Aspergillus</taxon>
        <taxon>Aspergillus subgen. Nidulantes</taxon>
    </lineage>
</organism>
<dbReference type="Gene3D" id="3.20.20.80">
    <property type="entry name" value="Glycosidases"/>
    <property type="match status" value="1"/>
</dbReference>
<accession>A0ABR4IQ36</accession>
<dbReference type="Proteomes" id="UP001610446">
    <property type="component" value="Unassembled WGS sequence"/>
</dbReference>
<name>A0ABR4IQ36_9EURO</name>
<dbReference type="PRINTS" id="PR00131">
    <property type="entry name" value="GLHYDRLASE1"/>
</dbReference>
<dbReference type="InterPro" id="IPR001360">
    <property type="entry name" value="Glyco_hydro_1"/>
</dbReference>
<reference evidence="2 3" key="1">
    <citation type="submission" date="2024-07" db="EMBL/GenBank/DDBJ databases">
        <title>Section-level genome sequencing and comparative genomics of Aspergillus sections Usti and Cavernicolus.</title>
        <authorList>
            <consortium name="Lawrence Berkeley National Laboratory"/>
            <person name="Nybo J.L."/>
            <person name="Vesth T.C."/>
            <person name="Theobald S."/>
            <person name="Frisvad J.C."/>
            <person name="Larsen T.O."/>
            <person name="Kjaerboelling I."/>
            <person name="Rothschild-Mancinelli K."/>
            <person name="Lyhne E.K."/>
            <person name="Kogle M.E."/>
            <person name="Barry K."/>
            <person name="Clum A."/>
            <person name="Na H."/>
            <person name="Ledsgaard L."/>
            <person name="Lin J."/>
            <person name="Lipzen A."/>
            <person name="Kuo A."/>
            <person name="Riley R."/>
            <person name="Mondo S."/>
            <person name="Labutti K."/>
            <person name="Haridas S."/>
            <person name="Pangalinan J."/>
            <person name="Salamov A.A."/>
            <person name="Simmons B.A."/>
            <person name="Magnuson J.K."/>
            <person name="Chen J."/>
            <person name="Drula E."/>
            <person name="Henrissat B."/>
            <person name="Wiebenga A."/>
            <person name="Lubbers R.J."/>
            <person name="Gomes A.C."/>
            <person name="Makela M.R."/>
            <person name="Stajich J."/>
            <person name="Grigoriev I.V."/>
            <person name="Mortensen U.H."/>
            <person name="De Vries R.P."/>
            <person name="Baker S.E."/>
            <person name="Andersen M.R."/>
        </authorList>
    </citation>
    <scope>NUCLEOTIDE SEQUENCE [LARGE SCALE GENOMIC DNA]</scope>
    <source>
        <strain evidence="2 3">CBS 123904</strain>
    </source>
</reference>
<dbReference type="Pfam" id="PF00232">
    <property type="entry name" value="Glyco_hydro_1"/>
    <property type="match status" value="1"/>
</dbReference>
<evidence type="ECO:0000313" key="2">
    <source>
        <dbReference type="EMBL" id="KAL2829869.1"/>
    </source>
</evidence>
<proteinExistence type="inferred from homology"/>
<keyword evidence="3" id="KW-1185">Reference proteome</keyword>
<dbReference type="GO" id="GO:0016787">
    <property type="term" value="F:hydrolase activity"/>
    <property type="evidence" value="ECO:0007669"/>
    <property type="project" value="UniProtKB-KW"/>
</dbReference>
<dbReference type="EMBL" id="JBFXLU010000320">
    <property type="protein sequence ID" value="KAL2829869.1"/>
    <property type="molecule type" value="Genomic_DNA"/>
</dbReference>
<comment type="similarity">
    <text evidence="1">Belongs to the glycosyl hydrolase 1 family.</text>
</comment>
<sequence length="486" mass="55760">MSPQVLTFDPKLQGSLPSDFTWGYATAAAQIEGAWEEDGRGPSIWDTFSCLPGKIRDGSTPSDACNGYHLWKEDIARMKEYGARAYRFSLSWSRIIPLGGEADPINEAGVQFYSNLIDELIRKEITPWVTLYHWDLPQALYERYGGMLDKERYTADFLRYARLCFERFGDRVKHWITYNEPGLTARAGYAQGRNAPGHASDTEPWIVGHTQLVSHGYVCELYKGDFQPNQKGCIMITLDGNWYEPWDEKDPRDVEAAERAKEFEIGWFADPVYGMDGECDYPASMRAQLGDRLPHFTEEEKRVVQGSSEVYGMNSYTAFYARHLQGAPSRSDYRGNVEFLNENCNGKPRGPETDTHWLRMAPWGWAKLIRWIWARYGVPICITENGTTVQGEHEGPAPAAPGEIVEDPFRAEFFRAYLAEMAKAYQEGVVIKSYFAWSFLDNWEWALGYTSRFGVTWVDYASPQKTRYAKRSAFALREYFDFFIAQ</sequence>
<dbReference type="PANTHER" id="PTHR10353:SF134">
    <property type="entry name" value="PUTATIVE (AFU_ORTHOLOGUE AFUA_3G12600)-RELATED"/>
    <property type="match status" value="1"/>
</dbReference>
<dbReference type="InterPro" id="IPR017853">
    <property type="entry name" value="GH"/>
</dbReference>
<evidence type="ECO:0000256" key="1">
    <source>
        <dbReference type="RuleBase" id="RU003690"/>
    </source>
</evidence>
<dbReference type="PANTHER" id="PTHR10353">
    <property type="entry name" value="GLYCOSYL HYDROLASE"/>
    <property type="match status" value="1"/>
</dbReference>
<gene>
    <name evidence="2" type="ORF">BJY01DRAFT_261134</name>
</gene>
<keyword evidence="2" id="KW-0378">Hydrolase</keyword>
<dbReference type="SUPFAM" id="SSF51445">
    <property type="entry name" value="(Trans)glycosidases"/>
    <property type="match status" value="1"/>
</dbReference>
<evidence type="ECO:0000313" key="3">
    <source>
        <dbReference type="Proteomes" id="UP001610446"/>
    </source>
</evidence>
<comment type="caution">
    <text evidence="2">The sequence shown here is derived from an EMBL/GenBank/DDBJ whole genome shotgun (WGS) entry which is preliminary data.</text>
</comment>
<protein>
    <submittedName>
        <fullName evidence="2">Glycoside hydrolase superfamily</fullName>
    </submittedName>
</protein>